<dbReference type="RefSeq" id="WP_185129987.1">
    <property type="nucleotide sequence ID" value="NZ_JACJVO010000019.1"/>
</dbReference>
<dbReference type="Pfam" id="PF01156">
    <property type="entry name" value="IU_nuc_hydro"/>
    <property type="match status" value="1"/>
</dbReference>
<dbReference type="InterPro" id="IPR001910">
    <property type="entry name" value="Inosine/uridine_hydrolase_dom"/>
</dbReference>
<keyword evidence="5" id="KW-1185">Reference proteome</keyword>
<dbReference type="InterPro" id="IPR023186">
    <property type="entry name" value="IUNH"/>
</dbReference>
<dbReference type="Gene3D" id="3.90.245.10">
    <property type="entry name" value="Ribonucleoside hydrolase-like"/>
    <property type="match status" value="1"/>
</dbReference>
<gene>
    <name evidence="4" type="ORF">H7C18_15450</name>
</gene>
<keyword evidence="2" id="KW-0326">Glycosidase</keyword>
<dbReference type="GO" id="GO:0006152">
    <property type="term" value="P:purine nucleoside catabolic process"/>
    <property type="evidence" value="ECO:0007669"/>
    <property type="project" value="TreeGrafter"/>
</dbReference>
<feature type="domain" description="Inosine/uridine-preferring nucleoside hydrolase" evidence="3">
    <location>
        <begin position="13"/>
        <end position="242"/>
    </location>
</feature>
<protein>
    <submittedName>
        <fullName evidence="4">Nucleoside hydrolase</fullName>
    </submittedName>
</protein>
<reference evidence="4 5" key="1">
    <citation type="submission" date="2020-08" db="EMBL/GenBank/DDBJ databases">
        <title>Cohnella phylogeny.</title>
        <authorList>
            <person name="Dunlap C."/>
        </authorList>
    </citation>
    <scope>NUCLEOTIDE SEQUENCE [LARGE SCALE GENOMIC DNA]</scope>
    <source>
        <strain evidence="4 5">CBP 2801</strain>
    </source>
</reference>
<comment type="caution">
    <text evidence="4">The sequence shown here is derived from an EMBL/GenBank/DDBJ whole genome shotgun (WGS) entry which is preliminary data.</text>
</comment>
<accession>A0A7X0SP59</accession>
<evidence type="ECO:0000313" key="4">
    <source>
        <dbReference type="EMBL" id="MBB6732315.1"/>
    </source>
</evidence>
<organism evidence="4 5">
    <name type="scientific">Cohnella zeiphila</name>
    <dbReference type="NCBI Taxonomy" id="2761120"/>
    <lineage>
        <taxon>Bacteria</taxon>
        <taxon>Bacillati</taxon>
        <taxon>Bacillota</taxon>
        <taxon>Bacilli</taxon>
        <taxon>Bacillales</taxon>
        <taxon>Paenibacillaceae</taxon>
        <taxon>Cohnella</taxon>
    </lineage>
</organism>
<dbReference type="SUPFAM" id="SSF53590">
    <property type="entry name" value="Nucleoside hydrolase"/>
    <property type="match status" value="1"/>
</dbReference>
<evidence type="ECO:0000313" key="5">
    <source>
        <dbReference type="Proteomes" id="UP000564644"/>
    </source>
</evidence>
<dbReference type="InterPro" id="IPR036452">
    <property type="entry name" value="Ribo_hydro-like"/>
</dbReference>
<name>A0A7X0SP59_9BACL</name>
<dbReference type="PANTHER" id="PTHR12304:SF4">
    <property type="entry name" value="URIDINE NUCLEOSIDASE"/>
    <property type="match status" value="1"/>
</dbReference>
<dbReference type="EMBL" id="JACJVO010000019">
    <property type="protein sequence ID" value="MBB6732315.1"/>
    <property type="molecule type" value="Genomic_DNA"/>
</dbReference>
<evidence type="ECO:0000256" key="1">
    <source>
        <dbReference type="ARBA" id="ARBA00022801"/>
    </source>
</evidence>
<proteinExistence type="predicted"/>
<sequence>MSHSFIPKNKLRVIINTDAKNEADDQYAIVHAILTPTFELHGIIPAHFGDRRSKTSLKDSHDETMLLLDLMGLRDRIRVEDGAATAMPDEETPVDSPGARLIIEEAMKEDDRPLHVAFYGPLTDMASALLLEPRIAERNVKVIWIGGGEWPIGGREYNLSNDIHAANVVFKSSLELWQIPSTVYKLMPVSYAEMLEKVYPQGELGKYLAEQVYEFNESIPNGTFEYRSLGDSPAVGVILYPDCGRWSWKPAPIFDAQMHYIHTGRYRPIRVYDTVDARFVLEDFFAKLARFHRGLHAYSRA</sequence>
<evidence type="ECO:0000259" key="3">
    <source>
        <dbReference type="Pfam" id="PF01156"/>
    </source>
</evidence>
<dbReference type="PANTHER" id="PTHR12304">
    <property type="entry name" value="INOSINE-URIDINE PREFERRING NUCLEOSIDE HYDROLASE"/>
    <property type="match status" value="1"/>
</dbReference>
<evidence type="ECO:0000256" key="2">
    <source>
        <dbReference type="ARBA" id="ARBA00023295"/>
    </source>
</evidence>
<dbReference type="Proteomes" id="UP000564644">
    <property type="component" value="Unassembled WGS sequence"/>
</dbReference>
<dbReference type="GO" id="GO:0005829">
    <property type="term" value="C:cytosol"/>
    <property type="evidence" value="ECO:0007669"/>
    <property type="project" value="TreeGrafter"/>
</dbReference>
<keyword evidence="1 4" id="KW-0378">Hydrolase</keyword>
<dbReference type="GO" id="GO:0008477">
    <property type="term" value="F:purine nucleosidase activity"/>
    <property type="evidence" value="ECO:0007669"/>
    <property type="project" value="TreeGrafter"/>
</dbReference>
<dbReference type="AlphaFoldDB" id="A0A7X0SP59"/>